<feature type="domain" description="D-apionate lactonase N-terminal" evidence="1">
    <location>
        <begin position="2"/>
        <end position="215"/>
    </location>
</feature>
<name>A0ABY8Q6X0_9RHOB</name>
<dbReference type="Pfam" id="PF25837">
    <property type="entry name" value="Apionate_lact_N"/>
    <property type="match status" value="1"/>
</dbReference>
<dbReference type="Proteomes" id="UP001230978">
    <property type="component" value="Chromosome"/>
</dbReference>
<reference evidence="3 4" key="1">
    <citation type="submission" date="2023-04" db="EMBL/GenBank/DDBJ databases">
        <title>YMD61, complete Genome.</title>
        <authorList>
            <person name="Zhang J."/>
        </authorList>
    </citation>
    <scope>NUCLEOTIDE SEQUENCE [LARGE SCALE GENOMIC DNA]</scope>
    <source>
        <strain evidence="3 4">YMD61</strain>
    </source>
</reference>
<organism evidence="3 4">
    <name type="scientific">Fuscovulum ytuae</name>
    <dbReference type="NCBI Taxonomy" id="3042299"/>
    <lineage>
        <taxon>Bacteria</taxon>
        <taxon>Pseudomonadati</taxon>
        <taxon>Pseudomonadota</taxon>
        <taxon>Alphaproteobacteria</taxon>
        <taxon>Rhodobacterales</taxon>
        <taxon>Paracoccaceae</taxon>
        <taxon>Fuscovulum</taxon>
    </lineage>
</organism>
<evidence type="ECO:0000259" key="1">
    <source>
        <dbReference type="Pfam" id="PF25837"/>
    </source>
</evidence>
<feature type="domain" description="D-apionate lactonase TIM barrel" evidence="2">
    <location>
        <begin position="279"/>
        <end position="487"/>
    </location>
</feature>
<gene>
    <name evidence="3" type="ORF">QF092_01890</name>
</gene>
<dbReference type="EMBL" id="CP124535">
    <property type="protein sequence ID" value="WGV16589.1"/>
    <property type="molecule type" value="Genomic_DNA"/>
</dbReference>
<proteinExistence type="predicted"/>
<dbReference type="InterPro" id="IPR058787">
    <property type="entry name" value="ApnL_M"/>
</dbReference>
<dbReference type="Pfam" id="PF25838">
    <property type="entry name" value="Apionate_lact_M"/>
    <property type="match status" value="1"/>
</dbReference>
<sequence length="559" mass="59039">MRSVTLGPVRLSILEGDLRAITFDGVEVLRRLSYPVRDPNWGTHPTETLEERLEEEAGRIRYLHRFRGREAGFTGVFRVEVTAEDGAARIRAEVSLEAEADLAVNRAGFTLLHPLRGVSGQALRVRHADGDEEATVWPALISPSQPVFDIAGLAHEVEGVSVEIAMQGEVFEMEDQRNWSDASFKTYCRPLRLPLPFTLGPTAPVGQMVEITLSGRAKGAAAQVAARRARLPVVEMAVEPGLTALPRHPDLPDLPRLIRLEAGVSDAVLAGLAGGRADALEIVLAEGDDPEVVLRGLAERLTVAGLRPERVMALPAPYLKSHQPEGPWPDGPRPIDLIAPLRAAFPGVAVGGGMLTNFTEFNRCRPDAGLVDYVTWGGTAIVHAADDLSVLETLEALPEIFASGRALAGGRPLHLGLFSIGMRSNPYAAACLPNPGRERLAMVQDDPRQGTGFDAAFAVGVLAGAAVEGVASLALAMADGPLGASGDLARVVAWAAARAGEPVEVETGPVETGPVETGPVVAIRSAKGRLIANLTVEARENPFGAGILAPASVVIEDGA</sequence>
<keyword evidence="4" id="KW-1185">Reference proteome</keyword>
<accession>A0ABY8Q6X0</accession>
<dbReference type="RefSeq" id="WP_281467093.1">
    <property type="nucleotide sequence ID" value="NZ_CP124535.1"/>
</dbReference>
<protein>
    <submittedName>
        <fullName evidence="3">Uncharacterized protein</fullName>
    </submittedName>
</protein>
<evidence type="ECO:0000313" key="4">
    <source>
        <dbReference type="Proteomes" id="UP001230978"/>
    </source>
</evidence>
<evidence type="ECO:0000259" key="2">
    <source>
        <dbReference type="Pfam" id="PF25838"/>
    </source>
</evidence>
<evidence type="ECO:0000313" key="3">
    <source>
        <dbReference type="EMBL" id="WGV16589.1"/>
    </source>
</evidence>
<dbReference type="InterPro" id="IPR058788">
    <property type="entry name" value="ApnL_N"/>
</dbReference>